<reference evidence="3" key="1">
    <citation type="submission" date="2013-06" db="EMBL/GenBank/DDBJ databases">
        <authorList>
            <person name="Zhao Q."/>
        </authorList>
    </citation>
    <scope>NUCLEOTIDE SEQUENCE</scope>
    <source>
        <strain evidence="3">cv. W1943</strain>
    </source>
</reference>
<evidence type="ECO:0000313" key="3">
    <source>
        <dbReference type="Proteomes" id="UP000008022"/>
    </source>
</evidence>
<accession>A0A0E0N720</accession>
<keyword evidence="3" id="KW-1185">Reference proteome</keyword>
<feature type="compositionally biased region" description="Basic residues" evidence="1">
    <location>
        <begin position="51"/>
        <end position="60"/>
    </location>
</feature>
<protein>
    <submittedName>
        <fullName evidence="2">Uncharacterized protein</fullName>
    </submittedName>
</protein>
<dbReference type="HOGENOM" id="CLU_2835662_0_0_1"/>
<proteinExistence type="predicted"/>
<sequence length="66" mass="7417">MELGQKGSKKGRRAIADSRVTHMMGLLARPAAMETEKRAGGAGRPPASGRRAWRRRRSWRRPGLYN</sequence>
<reference evidence="2" key="2">
    <citation type="submission" date="2015-06" db="UniProtKB">
        <authorList>
            <consortium name="EnsemblPlants"/>
        </authorList>
    </citation>
    <scope>IDENTIFICATION</scope>
</reference>
<dbReference type="EnsemblPlants" id="ORUFI01G45900.1">
    <property type="protein sequence ID" value="ORUFI01G45900.1"/>
    <property type="gene ID" value="ORUFI01G45900"/>
</dbReference>
<feature type="region of interest" description="Disordered" evidence="1">
    <location>
        <begin position="32"/>
        <end position="66"/>
    </location>
</feature>
<organism evidence="2 3">
    <name type="scientific">Oryza rufipogon</name>
    <name type="common">Brownbeard rice</name>
    <name type="synonym">Asian wild rice</name>
    <dbReference type="NCBI Taxonomy" id="4529"/>
    <lineage>
        <taxon>Eukaryota</taxon>
        <taxon>Viridiplantae</taxon>
        <taxon>Streptophyta</taxon>
        <taxon>Embryophyta</taxon>
        <taxon>Tracheophyta</taxon>
        <taxon>Spermatophyta</taxon>
        <taxon>Magnoliopsida</taxon>
        <taxon>Liliopsida</taxon>
        <taxon>Poales</taxon>
        <taxon>Poaceae</taxon>
        <taxon>BOP clade</taxon>
        <taxon>Oryzoideae</taxon>
        <taxon>Oryzeae</taxon>
        <taxon>Oryzinae</taxon>
        <taxon>Oryza</taxon>
    </lineage>
</organism>
<evidence type="ECO:0000313" key="2">
    <source>
        <dbReference type="EnsemblPlants" id="ORUFI01G45900.1"/>
    </source>
</evidence>
<dbReference type="Proteomes" id="UP000008022">
    <property type="component" value="Unassembled WGS sequence"/>
</dbReference>
<dbReference type="AlphaFoldDB" id="A0A0E0N720"/>
<evidence type="ECO:0000256" key="1">
    <source>
        <dbReference type="SAM" id="MobiDB-lite"/>
    </source>
</evidence>
<dbReference type="Gramene" id="ORUFI01G45900.1">
    <property type="protein sequence ID" value="ORUFI01G45900.1"/>
    <property type="gene ID" value="ORUFI01G45900"/>
</dbReference>
<name>A0A0E0N720_ORYRU</name>